<accession>A0A3B5ZUG6</accession>
<dbReference type="EnsemblPlants" id="TraesCS1D02G168600.1">
    <property type="protein sequence ID" value="TraesCS1D02G168600.1"/>
    <property type="gene ID" value="TraesCS1D02G168600"/>
</dbReference>
<dbReference type="PROSITE" id="PS51471">
    <property type="entry name" value="FE2OG_OXY"/>
    <property type="match status" value="1"/>
</dbReference>
<keyword evidence="9" id="KW-1133">Transmembrane helix</keyword>
<dbReference type="EC" id="1.14.11.2" evidence="4"/>
<dbReference type="Proteomes" id="UP000019116">
    <property type="component" value="Chromosome 1D"/>
</dbReference>
<dbReference type="GO" id="GO:0004656">
    <property type="term" value="F:procollagen-proline 4-dioxygenase activity"/>
    <property type="evidence" value="ECO:0000318"/>
    <property type="project" value="GO_Central"/>
</dbReference>
<keyword evidence="5" id="KW-0812">Transmembrane</keyword>
<dbReference type="Gramene" id="TraesWEE_scaffold_140580_01G000100.1">
    <property type="protein sequence ID" value="TraesWEE_scaffold_140580_01G000100.1"/>
    <property type="gene ID" value="TraesWEE_scaffold_140580_01G000100"/>
</dbReference>
<reference evidence="17" key="2">
    <citation type="submission" date="2018-10" db="UniProtKB">
        <authorList>
            <consortium name="EnsemblPlants"/>
        </authorList>
    </citation>
    <scope>IDENTIFICATION</scope>
</reference>
<keyword evidence="12" id="KW-0472">Membrane</keyword>
<dbReference type="Gramene" id="TraesCAD_scaffold_131559_01G000100.1">
    <property type="protein sequence ID" value="TraesCAD_scaffold_131559_01G000100.1"/>
    <property type="gene ID" value="TraesCAD_scaffold_131559_01G000100"/>
</dbReference>
<feature type="region of interest" description="Disordered" evidence="15">
    <location>
        <begin position="1"/>
        <end position="22"/>
    </location>
</feature>
<dbReference type="SMR" id="A0A3B5ZUG6"/>
<dbReference type="Gene3D" id="2.60.120.620">
    <property type="entry name" value="q2cbj1_9rhob like domain"/>
    <property type="match status" value="1"/>
</dbReference>
<evidence type="ECO:0000313" key="18">
    <source>
        <dbReference type="Proteomes" id="UP000019116"/>
    </source>
</evidence>
<keyword evidence="8" id="KW-0735">Signal-anchor</keyword>
<dbReference type="InterPro" id="IPR005123">
    <property type="entry name" value="Oxoglu/Fe-dep_dioxygenase_dom"/>
</dbReference>
<comment type="similarity">
    <text evidence="3">Belongs to the P4HA family.</text>
</comment>
<dbReference type="GO" id="GO:0031418">
    <property type="term" value="F:L-ascorbic acid binding"/>
    <property type="evidence" value="ECO:0007669"/>
    <property type="project" value="InterPro"/>
</dbReference>
<dbReference type="PANTHER" id="PTHR10869:SF243">
    <property type="entry name" value="OS10G0497800 PROTEIN"/>
    <property type="match status" value="1"/>
</dbReference>
<keyword evidence="11" id="KW-0408">Iron</keyword>
<comment type="catalytic activity">
    <reaction evidence="14">
        <text>L-prolyl-[collagen] + 2-oxoglutarate + O2 = trans-4-hydroxy-L-prolyl-[collagen] + succinate + CO2</text>
        <dbReference type="Rhea" id="RHEA:18945"/>
        <dbReference type="Rhea" id="RHEA-COMP:11676"/>
        <dbReference type="Rhea" id="RHEA-COMP:11680"/>
        <dbReference type="ChEBI" id="CHEBI:15379"/>
        <dbReference type="ChEBI" id="CHEBI:16526"/>
        <dbReference type="ChEBI" id="CHEBI:16810"/>
        <dbReference type="ChEBI" id="CHEBI:30031"/>
        <dbReference type="ChEBI" id="CHEBI:50342"/>
        <dbReference type="ChEBI" id="CHEBI:61965"/>
        <dbReference type="EC" id="1.14.11.2"/>
    </reaction>
</comment>
<evidence type="ECO:0000256" key="3">
    <source>
        <dbReference type="ARBA" id="ARBA00006511"/>
    </source>
</evidence>
<dbReference type="SMART" id="SM00702">
    <property type="entry name" value="P4Hc"/>
    <property type="match status" value="1"/>
</dbReference>
<dbReference type="Gramene" id="TraesCS1D03G0433200.2">
    <property type="protein sequence ID" value="TraesCS1D03G0433200.2.CDS"/>
    <property type="gene ID" value="TraesCS1D03G0433200"/>
</dbReference>
<dbReference type="Pfam" id="PF13640">
    <property type="entry name" value="2OG-FeII_Oxy_3"/>
    <property type="match status" value="1"/>
</dbReference>
<evidence type="ECO:0000259" key="16">
    <source>
        <dbReference type="PROSITE" id="PS51471"/>
    </source>
</evidence>
<evidence type="ECO:0000256" key="9">
    <source>
        <dbReference type="ARBA" id="ARBA00022989"/>
    </source>
</evidence>
<sequence>MASRTAGRGGRPLLGGGAGAGRRGKPSKAILAALLLASVALLLLLALGALSLPAGSGRGAVLSLPLPRPRFRRSAFESCVPASPPTSTASVICRRGEKGEPWTEVLSWEPRAFIYHNFLSKEECQYLISLAKPHMKKSTVVDSATGGSKDSRVRTSSGTFLKRGQDKIVRTIEKRISDFTFIPVENGEGLQVLHYEVGQKYEPHFDYFHDDFNTKNGGQRIATVLMYLSDVEEGGETVFPSAKVNSSSIPFHNELSECAKRGISVKPKMGDALLFWSMRPDGTLDPTSLHGGCPVIKGDKWSSTKWIRVHEYKV</sequence>
<keyword evidence="7" id="KW-0223">Dioxygenase</keyword>
<evidence type="ECO:0000256" key="14">
    <source>
        <dbReference type="ARBA" id="ARBA00049169"/>
    </source>
</evidence>
<keyword evidence="13" id="KW-0325">Glycoprotein</keyword>
<dbReference type="GO" id="GO:0005506">
    <property type="term" value="F:iron ion binding"/>
    <property type="evidence" value="ECO:0007669"/>
    <property type="project" value="InterPro"/>
</dbReference>
<keyword evidence="6" id="KW-0479">Metal-binding</keyword>
<dbReference type="GO" id="GO:0005789">
    <property type="term" value="C:endoplasmic reticulum membrane"/>
    <property type="evidence" value="ECO:0007669"/>
    <property type="project" value="UniProtKB-SubCell"/>
</dbReference>
<comment type="cofactor">
    <cofactor evidence="1">
        <name>L-ascorbate</name>
        <dbReference type="ChEBI" id="CHEBI:38290"/>
    </cofactor>
</comment>
<dbReference type="InterPro" id="IPR044862">
    <property type="entry name" value="Pro_4_hyd_alph_FE2OG_OXY"/>
</dbReference>
<name>A0A3B5ZUG6_WHEAT</name>
<dbReference type="PaxDb" id="4565-Traes_1BL_AB69696C8.1"/>
<dbReference type="Gramene" id="TraesCLE_scaffold_139424_01G000100.1">
    <property type="protein sequence ID" value="TraesCLE_scaffold_139424_01G000100.1"/>
    <property type="gene ID" value="TraesCLE_scaffold_139424_01G000100"/>
</dbReference>
<evidence type="ECO:0000256" key="8">
    <source>
        <dbReference type="ARBA" id="ARBA00022968"/>
    </source>
</evidence>
<dbReference type="InterPro" id="IPR006620">
    <property type="entry name" value="Pro_4_hyd_alph"/>
</dbReference>
<organism evidence="17">
    <name type="scientific">Triticum aestivum</name>
    <name type="common">Wheat</name>
    <dbReference type="NCBI Taxonomy" id="4565"/>
    <lineage>
        <taxon>Eukaryota</taxon>
        <taxon>Viridiplantae</taxon>
        <taxon>Streptophyta</taxon>
        <taxon>Embryophyta</taxon>
        <taxon>Tracheophyta</taxon>
        <taxon>Spermatophyta</taxon>
        <taxon>Magnoliopsida</taxon>
        <taxon>Liliopsida</taxon>
        <taxon>Poales</taxon>
        <taxon>Poaceae</taxon>
        <taxon>BOP clade</taxon>
        <taxon>Pooideae</taxon>
        <taxon>Triticodae</taxon>
        <taxon>Triticeae</taxon>
        <taxon>Triticinae</taxon>
        <taxon>Triticum</taxon>
    </lineage>
</organism>
<evidence type="ECO:0000256" key="5">
    <source>
        <dbReference type="ARBA" id="ARBA00022692"/>
    </source>
</evidence>
<proteinExistence type="inferred from homology"/>
<evidence type="ECO:0000313" key="17">
    <source>
        <dbReference type="EnsemblPlants" id="TraesCS1D02G168600.1"/>
    </source>
</evidence>
<evidence type="ECO:0000256" key="13">
    <source>
        <dbReference type="ARBA" id="ARBA00023180"/>
    </source>
</evidence>
<feature type="domain" description="Fe2OG dioxygenase" evidence="16">
    <location>
        <begin position="186"/>
        <end position="309"/>
    </location>
</feature>
<evidence type="ECO:0000256" key="12">
    <source>
        <dbReference type="ARBA" id="ARBA00023136"/>
    </source>
</evidence>
<dbReference type="Gramene" id="TraesCS1D02G168600.1">
    <property type="protein sequence ID" value="TraesCS1D02G168600.1"/>
    <property type="gene ID" value="TraesCS1D02G168600"/>
</dbReference>
<dbReference type="Gramene" id="TraesRN1D0100460700.1">
    <property type="protein sequence ID" value="TraesRN1D0100460700.1"/>
    <property type="gene ID" value="TraesRN1D0100460700"/>
</dbReference>
<dbReference type="OrthoDB" id="420380at2759"/>
<protein>
    <recommendedName>
        <fullName evidence="4">procollagen-proline 4-dioxygenase</fullName>
        <ecNumber evidence="4">1.14.11.2</ecNumber>
    </recommendedName>
</protein>
<evidence type="ECO:0000256" key="7">
    <source>
        <dbReference type="ARBA" id="ARBA00022964"/>
    </source>
</evidence>
<dbReference type="AlphaFoldDB" id="A0A3B5ZUG6"/>
<evidence type="ECO:0000256" key="2">
    <source>
        <dbReference type="ARBA" id="ARBA00004648"/>
    </source>
</evidence>
<evidence type="ECO:0000256" key="10">
    <source>
        <dbReference type="ARBA" id="ARBA00023002"/>
    </source>
</evidence>
<reference evidence="17" key="1">
    <citation type="submission" date="2018-08" db="EMBL/GenBank/DDBJ databases">
        <authorList>
            <person name="Rossello M."/>
        </authorList>
    </citation>
    <scope>NUCLEOTIDE SEQUENCE [LARGE SCALE GENOMIC DNA]</scope>
    <source>
        <strain evidence="17">cv. Chinese Spring</strain>
    </source>
</reference>
<dbReference type="GO" id="GO:0005783">
    <property type="term" value="C:endoplasmic reticulum"/>
    <property type="evidence" value="ECO:0000318"/>
    <property type="project" value="GO_Central"/>
</dbReference>
<evidence type="ECO:0000256" key="11">
    <source>
        <dbReference type="ARBA" id="ARBA00023004"/>
    </source>
</evidence>
<evidence type="ECO:0000256" key="15">
    <source>
        <dbReference type="SAM" id="MobiDB-lite"/>
    </source>
</evidence>
<comment type="subcellular location">
    <subcellularLocation>
        <location evidence="2">Endoplasmic reticulum membrane</location>
        <topology evidence="2">Single-pass type II membrane protein</topology>
    </subcellularLocation>
</comment>
<dbReference type="InterPro" id="IPR045054">
    <property type="entry name" value="P4HA-like"/>
</dbReference>
<dbReference type="STRING" id="4565.A0A3B5ZUG6"/>
<evidence type="ECO:0000256" key="1">
    <source>
        <dbReference type="ARBA" id="ARBA00001961"/>
    </source>
</evidence>
<dbReference type="PANTHER" id="PTHR10869">
    <property type="entry name" value="PROLYL 4-HYDROXYLASE ALPHA SUBUNIT"/>
    <property type="match status" value="1"/>
</dbReference>
<feature type="compositionally biased region" description="Gly residues" evidence="15">
    <location>
        <begin position="7"/>
        <end position="21"/>
    </location>
</feature>
<dbReference type="Gramene" id="TraesROB_scaffold_103488_01G000100.1">
    <property type="protein sequence ID" value="TraesROB_scaffold_103488_01G000100.1"/>
    <property type="gene ID" value="TraesROB_scaffold_103488_01G000100"/>
</dbReference>
<evidence type="ECO:0000256" key="4">
    <source>
        <dbReference type="ARBA" id="ARBA00012269"/>
    </source>
</evidence>
<dbReference type="FunFam" id="2.60.120.620:FF:000002">
    <property type="entry name" value="Prolyl 4-hydroxylase 4"/>
    <property type="match status" value="1"/>
</dbReference>
<keyword evidence="18" id="KW-1185">Reference proteome</keyword>
<keyword evidence="10" id="KW-0560">Oxidoreductase</keyword>
<gene>
    <name evidence="17" type="primary">LOC123181243</name>
</gene>
<evidence type="ECO:0000256" key="6">
    <source>
        <dbReference type="ARBA" id="ARBA00022723"/>
    </source>
</evidence>